<feature type="repeat" description="WD" evidence="3">
    <location>
        <begin position="547"/>
        <end position="587"/>
    </location>
</feature>
<dbReference type="InterPro" id="IPR036322">
    <property type="entry name" value="WD40_repeat_dom_sf"/>
</dbReference>
<dbReference type="RefSeq" id="WP_073610766.1">
    <property type="nucleotide sequence ID" value="NZ_MRCG01000024.1"/>
</dbReference>
<dbReference type="InterPro" id="IPR019775">
    <property type="entry name" value="WD40_repeat_CS"/>
</dbReference>
<dbReference type="Pfam" id="PF00931">
    <property type="entry name" value="NB-ARC"/>
    <property type="match status" value="1"/>
</dbReference>
<dbReference type="SUPFAM" id="SSF141571">
    <property type="entry name" value="Pentapeptide repeat-like"/>
    <property type="match status" value="1"/>
</dbReference>
<dbReference type="GO" id="GO:0043531">
    <property type="term" value="F:ADP binding"/>
    <property type="evidence" value="ECO:0007669"/>
    <property type="project" value="InterPro"/>
</dbReference>
<protein>
    <recommendedName>
        <fullName evidence="4">Bacterial transcriptional activator domain-containing protein</fullName>
    </recommendedName>
</protein>
<feature type="domain" description="Bacterial transcriptional activator" evidence="4">
    <location>
        <begin position="1253"/>
        <end position="1396"/>
    </location>
</feature>
<dbReference type="Proteomes" id="UP000185557">
    <property type="component" value="Unassembled WGS sequence"/>
</dbReference>
<feature type="repeat" description="WD" evidence="3">
    <location>
        <begin position="672"/>
        <end position="713"/>
    </location>
</feature>
<dbReference type="GO" id="GO:0005829">
    <property type="term" value="C:cytosol"/>
    <property type="evidence" value="ECO:0007669"/>
    <property type="project" value="UniProtKB-ARBA"/>
</dbReference>
<feature type="repeat" description="WD" evidence="3">
    <location>
        <begin position="714"/>
        <end position="753"/>
    </location>
</feature>
<dbReference type="InterPro" id="IPR002182">
    <property type="entry name" value="NB-ARC"/>
</dbReference>
<dbReference type="InterPro" id="IPR036388">
    <property type="entry name" value="WH-like_DNA-bd_sf"/>
</dbReference>
<dbReference type="EMBL" id="MRCG01000024">
    <property type="protein sequence ID" value="OKH44293.1"/>
    <property type="molecule type" value="Genomic_DNA"/>
</dbReference>
<dbReference type="InterPro" id="IPR001680">
    <property type="entry name" value="WD40_rpt"/>
</dbReference>
<feature type="repeat" description="WD" evidence="3">
    <location>
        <begin position="505"/>
        <end position="546"/>
    </location>
</feature>
<dbReference type="Pfam" id="PF25173">
    <property type="entry name" value="Beta-prop_WDR3_1st"/>
    <property type="match status" value="1"/>
</dbReference>
<dbReference type="SUPFAM" id="SSF50978">
    <property type="entry name" value="WD40 repeat-like"/>
    <property type="match status" value="2"/>
</dbReference>
<dbReference type="Pfam" id="PF00400">
    <property type="entry name" value="WD40"/>
    <property type="match status" value="6"/>
</dbReference>
<dbReference type="InterPro" id="IPR011990">
    <property type="entry name" value="TPR-like_helical_dom_sf"/>
</dbReference>
<evidence type="ECO:0000259" key="4">
    <source>
        <dbReference type="SMART" id="SM01043"/>
    </source>
</evidence>
<feature type="repeat" description="WD" evidence="3">
    <location>
        <begin position="630"/>
        <end position="671"/>
    </location>
</feature>
<dbReference type="Gene3D" id="1.10.10.10">
    <property type="entry name" value="Winged helix-like DNA-binding domain superfamily/Winged helix DNA-binding domain"/>
    <property type="match status" value="1"/>
</dbReference>
<feature type="repeat" description="WD" evidence="3">
    <location>
        <begin position="754"/>
        <end position="795"/>
    </location>
</feature>
<dbReference type="SUPFAM" id="SSF50998">
    <property type="entry name" value="Quinoprotein alcohol dehydrogenase-like"/>
    <property type="match status" value="1"/>
</dbReference>
<dbReference type="CDD" id="cd00200">
    <property type="entry name" value="WD40"/>
    <property type="match status" value="2"/>
</dbReference>
<dbReference type="InterPro" id="IPR015943">
    <property type="entry name" value="WD40/YVTN_repeat-like_dom_sf"/>
</dbReference>
<dbReference type="Gene3D" id="3.40.50.300">
    <property type="entry name" value="P-loop containing nucleotide triphosphate hydrolases"/>
    <property type="match status" value="1"/>
</dbReference>
<evidence type="ECO:0000256" key="1">
    <source>
        <dbReference type="ARBA" id="ARBA00022574"/>
    </source>
</evidence>
<feature type="repeat" description="WD" evidence="3">
    <location>
        <begin position="1012"/>
        <end position="1053"/>
    </location>
</feature>
<comment type="caution">
    <text evidence="5">The sequence shown here is derived from an EMBL/GenBank/DDBJ whole genome shotgun (WGS) entry which is preliminary data.</text>
</comment>
<feature type="repeat" description="WD" evidence="3">
    <location>
        <begin position="844"/>
        <end position="885"/>
    </location>
</feature>
<proteinExistence type="predicted"/>
<dbReference type="OrthoDB" id="567898at2"/>
<dbReference type="Gene3D" id="1.25.40.10">
    <property type="entry name" value="Tetratricopeptide repeat domain"/>
    <property type="match status" value="1"/>
</dbReference>
<dbReference type="PANTHER" id="PTHR22847">
    <property type="entry name" value="WD40 REPEAT PROTEIN"/>
    <property type="match status" value="1"/>
</dbReference>
<dbReference type="SMART" id="SM01043">
    <property type="entry name" value="BTAD"/>
    <property type="match status" value="1"/>
</dbReference>
<dbReference type="GO" id="GO:0003677">
    <property type="term" value="F:DNA binding"/>
    <property type="evidence" value="ECO:0007669"/>
    <property type="project" value="InterPro"/>
</dbReference>
<dbReference type="Pfam" id="PF23414">
    <property type="entry name" value="Beta-prop_EML_2"/>
    <property type="match status" value="1"/>
</dbReference>
<evidence type="ECO:0000256" key="2">
    <source>
        <dbReference type="ARBA" id="ARBA00022737"/>
    </source>
</evidence>
<dbReference type="GO" id="GO:0006355">
    <property type="term" value="P:regulation of DNA-templated transcription"/>
    <property type="evidence" value="ECO:0007669"/>
    <property type="project" value="InterPro"/>
</dbReference>
<feature type="repeat" description="WD" evidence="3">
    <location>
        <begin position="796"/>
        <end position="830"/>
    </location>
</feature>
<dbReference type="InterPro" id="IPR016032">
    <property type="entry name" value="Sig_transdc_resp-reg_C-effctor"/>
</dbReference>
<sequence>MENAHLIPLIDWGEAPDVSVFFGRETEITTLSQWVVDDSCRLVAVLGMGGMGKTSLTAKLIETLVESQSCAFERIIWRSLRHAPTLDELLEDLVGFVSGQRDTRGTLKQLLYWLRQSRCLLMLDNMETLLHEGERAGYFCDGYEDYGDLLQLVAETRHQSCVVLTSREKPAVVGTLEGSGLPVRSQLLAGSPEAAMALSEAKGLAGSTEEKRLLANRYGNSPLALKIVANSIQSLFDGEIAGFLAEDTVIFNGLQRLLDQQFRRLAELERTVMYWLAINRDWTSISELVADIQPAVSRPQLLEALESLRGRSLIETQAGRYSQQPVVMEYVSDRLIEQITHELASADLVLFLRHALIKTTVNDYLRDSQLRLILQPIARQFSQAFSAEAAQEQQILLLLTVLRRCEAQMPGYGGGNLINLCSHLGVDLTGYDFSYLSLRHAYLPHVTLHRVNFTQSQFIDAVFSQTFSSILSIAYSPDRTLLAAGDSSGDLRVWRLTDDQLLLTISGHTDWVKAMAFSPDGHYLASGGDDAMIHLWDVATGQLMQTLSGHTNYVQAIAFHPQGWLASGSHDGTIKFWDTHAGQVLQTLPGHRSPVRAVAFSPDGSYLASGSSDRTIKLWDSATAACLATLEGHSDRVWTLAWHPDGKTLASGSSDTTIRLWDVATHTCYQILTGHSHPVLAVDFNADGDLLASSSAGQTIKLWQIPSGTCLRTLQDHHDWVWALAFNHQQLASGGDDQTLKFWDVQTGQCLKTLRGFTNQIFSVAFHPHQPWLVSGSLDGLVRLWHRQTGETLATLVGHRLWVRATRFSPDGRTLASSSTDKTIRLWDVSAIAQPQRERISQILRGHTDSVRSLAWEPTSQRLASGSADGTIRLWQVKTGQCLRVISGHTNTIRSVAWNPVQPLLASAGDDETLRLWDTETGQQIRLLQGHDKWLLSVAWHPNGQWLASGSADQTIRLWDSDSGELLQIFRGHRSQVQSVTFSPVEPILASASGDSTIKLWHIETGTLLRTLNGHTNQVQSIAFSADGQTLASSSNDGTIKLWHCATGEEVQSLQPERPYEGMTIAGVQGLTTGQLAVLKELGAVDHASLPAPAQPAGGDSPWETAVNFPSHLTGYDPTLGWRGPVAESSIIGAALTPEPPEVSGIASDLDFPVPSLQIQLLNSFSLRYEGEAVAVTNERSQALLAYLVLHPQGPHSRQQMTYYLYPDLGEAQARTALRKNLYNLRQALPEPDSFLHIEAQVVQWRPESSFSLDVAAFEAALDRAETAPTEARSNQQHDLEAAIAHYTGALLPQLDYEWLTQARERLHQRYLEALARLLDLLQQQQQYPQAIRYGQLLLQTDPLRESTYQALMQLHRQNGDRATAIQIYHQCMQVLQDELGLDPSADTQRIYQTLLQ</sequence>
<dbReference type="InterPro" id="IPR011047">
    <property type="entry name" value="Quinoprotein_ADH-like_sf"/>
</dbReference>
<organism evidence="5 6">
    <name type="scientific">Phormidium tenue NIES-30</name>
    <dbReference type="NCBI Taxonomy" id="549789"/>
    <lineage>
        <taxon>Bacteria</taxon>
        <taxon>Bacillati</taxon>
        <taxon>Cyanobacteriota</taxon>
        <taxon>Cyanophyceae</taxon>
        <taxon>Oscillatoriophycideae</taxon>
        <taxon>Oscillatoriales</taxon>
        <taxon>Oscillatoriaceae</taxon>
        <taxon>Phormidium</taxon>
    </lineage>
</organism>
<name>A0A1U7IZ40_9CYAN</name>
<dbReference type="PANTHER" id="PTHR22847:SF637">
    <property type="entry name" value="WD REPEAT DOMAIN 5B"/>
    <property type="match status" value="1"/>
</dbReference>
<feature type="repeat" description="WD" evidence="3">
    <location>
        <begin position="970"/>
        <end position="1011"/>
    </location>
</feature>
<dbReference type="STRING" id="549789.NIES30_22850"/>
<dbReference type="SMART" id="SM00320">
    <property type="entry name" value="WD40"/>
    <property type="match status" value="14"/>
</dbReference>
<dbReference type="Pfam" id="PF03704">
    <property type="entry name" value="BTAD"/>
    <property type="match status" value="1"/>
</dbReference>
<keyword evidence="6" id="KW-1185">Reference proteome</keyword>
<evidence type="ECO:0000313" key="6">
    <source>
        <dbReference type="Proteomes" id="UP000185557"/>
    </source>
</evidence>
<evidence type="ECO:0000256" key="3">
    <source>
        <dbReference type="PROSITE-ProRule" id="PRU00221"/>
    </source>
</evidence>
<dbReference type="PROSITE" id="PS00678">
    <property type="entry name" value="WD_REPEATS_1"/>
    <property type="match status" value="6"/>
</dbReference>
<dbReference type="SUPFAM" id="SSF46894">
    <property type="entry name" value="C-terminal effector domain of the bipartite response regulators"/>
    <property type="match status" value="1"/>
</dbReference>
<gene>
    <name evidence="5" type="ORF">NIES30_22850</name>
</gene>
<dbReference type="PRINTS" id="PR00364">
    <property type="entry name" value="DISEASERSIST"/>
</dbReference>
<feature type="repeat" description="WD" evidence="3">
    <location>
        <begin position="886"/>
        <end position="927"/>
    </location>
</feature>
<dbReference type="InterPro" id="IPR020472">
    <property type="entry name" value="WD40_PAC1"/>
</dbReference>
<dbReference type="PRINTS" id="PR00320">
    <property type="entry name" value="GPROTEINBRPT"/>
</dbReference>
<feature type="repeat" description="WD" evidence="3">
    <location>
        <begin position="588"/>
        <end position="629"/>
    </location>
</feature>
<keyword evidence="2" id="KW-0677">Repeat</keyword>
<keyword evidence="1 3" id="KW-0853">WD repeat</keyword>
<dbReference type="InterPro" id="IPR005158">
    <property type="entry name" value="BTAD"/>
</dbReference>
<reference evidence="5 6" key="1">
    <citation type="submission" date="2016-11" db="EMBL/GenBank/DDBJ databases">
        <title>Draft Genome Sequences of Nine Cyanobacterial Strains from Diverse Habitats.</title>
        <authorList>
            <person name="Zhu T."/>
            <person name="Hou S."/>
            <person name="Lu X."/>
            <person name="Hess W.R."/>
        </authorList>
    </citation>
    <scope>NUCLEOTIDE SEQUENCE [LARGE SCALE GENOMIC DNA]</scope>
    <source>
        <strain evidence="5 6">NIES-30</strain>
    </source>
</reference>
<dbReference type="Gene3D" id="2.130.10.10">
    <property type="entry name" value="YVTN repeat-like/Quinoprotein amine dehydrogenase"/>
    <property type="match status" value="7"/>
</dbReference>
<feature type="repeat" description="WD" evidence="3">
    <location>
        <begin position="463"/>
        <end position="504"/>
    </location>
</feature>
<dbReference type="PROSITE" id="PS50294">
    <property type="entry name" value="WD_REPEATS_REGION"/>
    <property type="match status" value="13"/>
</dbReference>
<dbReference type="SUPFAM" id="SSF52540">
    <property type="entry name" value="P-loop containing nucleoside triphosphate hydrolases"/>
    <property type="match status" value="1"/>
</dbReference>
<dbReference type="PROSITE" id="PS50082">
    <property type="entry name" value="WD_REPEATS_2"/>
    <property type="match status" value="14"/>
</dbReference>
<evidence type="ECO:0000313" key="5">
    <source>
        <dbReference type="EMBL" id="OKH44293.1"/>
    </source>
</evidence>
<dbReference type="InterPro" id="IPR027417">
    <property type="entry name" value="P-loop_NTPase"/>
</dbReference>
<accession>A0A1U7IZ40</accession>
<feature type="repeat" description="WD" evidence="3">
    <location>
        <begin position="928"/>
        <end position="969"/>
    </location>
</feature>
<dbReference type="SUPFAM" id="SSF48452">
    <property type="entry name" value="TPR-like"/>
    <property type="match status" value="1"/>
</dbReference>
<dbReference type="InterPro" id="IPR055442">
    <property type="entry name" value="Beta-prop_EML-like_2nd"/>
</dbReference>